<dbReference type="EMBL" id="SJPX01000006">
    <property type="protein sequence ID" value="TWU46419.1"/>
    <property type="molecule type" value="Genomic_DNA"/>
</dbReference>
<keyword evidence="4 9" id="KW-0808">Transferase</keyword>
<dbReference type="Proteomes" id="UP000317977">
    <property type="component" value="Unassembled WGS sequence"/>
</dbReference>
<evidence type="ECO:0000313" key="11">
    <source>
        <dbReference type="EMBL" id="TWU46419.1"/>
    </source>
</evidence>
<feature type="transmembrane region" description="Helical" evidence="9">
    <location>
        <begin position="14"/>
        <end position="47"/>
    </location>
</feature>
<dbReference type="HAMAP" id="MF_01148">
    <property type="entry name" value="Lnt"/>
    <property type="match status" value="1"/>
</dbReference>
<dbReference type="InterPro" id="IPR045378">
    <property type="entry name" value="LNT_N"/>
</dbReference>
<dbReference type="InterPro" id="IPR036526">
    <property type="entry name" value="C-N_Hydrolase_sf"/>
</dbReference>
<dbReference type="InterPro" id="IPR004563">
    <property type="entry name" value="Apolipo_AcylTrfase"/>
</dbReference>
<proteinExistence type="inferred from homology"/>
<keyword evidence="8 9" id="KW-0012">Acyltransferase</keyword>
<keyword evidence="5 9" id="KW-0812">Transmembrane</keyword>
<evidence type="ECO:0000256" key="2">
    <source>
        <dbReference type="ARBA" id="ARBA00010065"/>
    </source>
</evidence>
<dbReference type="UniPathway" id="UPA00666"/>
<keyword evidence="11" id="KW-0449">Lipoprotein</keyword>
<dbReference type="GO" id="GO:0042158">
    <property type="term" value="P:lipoprotein biosynthetic process"/>
    <property type="evidence" value="ECO:0007669"/>
    <property type="project" value="UniProtKB-UniRule"/>
</dbReference>
<dbReference type="Pfam" id="PF00795">
    <property type="entry name" value="CN_hydrolase"/>
    <property type="match status" value="1"/>
</dbReference>
<evidence type="ECO:0000256" key="8">
    <source>
        <dbReference type="ARBA" id="ARBA00023315"/>
    </source>
</evidence>
<organism evidence="11 12">
    <name type="scientific">Rubripirellula reticaptiva</name>
    <dbReference type="NCBI Taxonomy" id="2528013"/>
    <lineage>
        <taxon>Bacteria</taxon>
        <taxon>Pseudomonadati</taxon>
        <taxon>Planctomycetota</taxon>
        <taxon>Planctomycetia</taxon>
        <taxon>Pirellulales</taxon>
        <taxon>Pirellulaceae</taxon>
        <taxon>Rubripirellula</taxon>
    </lineage>
</organism>
<evidence type="ECO:0000256" key="3">
    <source>
        <dbReference type="ARBA" id="ARBA00022475"/>
    </source>
</evidence>
<dbReference type="NCBIfam" id="TIGR00546">
    <property type="entry name" value="lnt"/>
    <property type="match status" value="1"/>
</dbReference>
<comment type="pathway">
    <text evidence="9">Protein modification; lipoprotein biosynthesis (N-acyl transfer).</text>
</comment>
<feature type="domain" description="CN hydrolase" evidence="10">
    <location>
        <begin position="233"/>
        <end position="515"/>
    </location>
</feature>
<evidence type="ECO:0000313" key="12">
    <source>
        <dbReference type="Proteomes" id="UP000317977"/>
    </source>
</evidence>
<sequence>MDEPKQTQTNPNQVALIALASVSMLWLAGPPLGIWPLAFFAIMPWLYLATSPTPLTRNCYWFIWIASTAYWLIALQGLRHAHPVMYACWIALSAYLAVYHVAFVGVTRRAISRGVPLLVAAPIVWVATELVRNYFLTGISAAMLGHLVVDVPVMIQIADLFGSYGVGVVLVCSNVATFVTWQRWRGLASSRSALVASSFASALLIASIAYGMFRTSEPIGESLGTFALLQRDEEVNYVQSPERQEEIFQNYANQAVKAVRESEEPIAMIVWPESMFSGATPWMTAAPDATIPAEASMTAEEFQAGVADHQRYFTQRCRYIQQLMVGANSKVPPPELLAGCGVIDYADTPQMFSGVIHVDTNGDIVDWYGKTHLVLVGENIPLVCDLPWIGQMVPHLNKGEGGKRMEIAGIGVSPNICIETAVERVTVNQMRSLASTGEMPNMIATVTNDGWFDDSSVLEHHLRCAQLVAVGIRRPIVSAANNGPTAHIDSNGKVVARLANGTNETLITKPRKDDRSSVYVRIGDLPAWCCVLIVAFFVFRKQGSDVPLADAKKTSS</sequence>
<dbReference type="PANTHER" id="PTHR38686:SF1">
    <property type="entry name" value="APOLIPOPROTEIN N-ACYLTRANSFERASE"/>
    <property type="match status" value="1"/>
</dbReference>
<dbReference type="GO" id="GO:0016410">
    <property type="term" value="F:N-acyltransferase activity"/>
    <property type="evidence" value="ECO:0007669"/>
    <property type="project" value="UniProtKB-UniRule"/>
</dbReference>
<reference evidence="11 12" key="1">
    <citation type="submission" date="2019-02" db="EMBL/GenBank/DDBJ databases">
        <title>Deep-cultivation of Planctomycetes and their phenomic and genomic characterization uncovers novel biology.</title>
        <authorList>
            <person name="Wiegand S."/>
            <person name="Jogler M."/>
            <person name="Boedeker C."/>
            <person name="Pinto D."/>
            <person name="Vollmers J."/>
            <person name="Rivas-Marin E."/>
            <person name="Kohn T."/>
            <person name="Peeters S.H."/>
            <person name="Heuer A."/>
            <person name="Rast P."/>
            <person name="Oberbeckmann S."/>
            <person name="Bunk B."/>
            <person name="Jeske O."/>
            <person name="Meyerdierks A."/>
            <person name="Storesund J.E."/>
            <person name="Kallscheuer N."/>
            <person name="Luecker S."/>
            <person name="Lage O.M."/>
            <person name="Pohl T."/>
            <person name="Merkel B.J."/>
            <person name="Hornburger P."/>
            <person name="Mueller R.-W."/>
            <person name="Bruemmer F."/>
            <person name="Labrenz M."/>
            <person name="Spormann A.M."/>
            <person name="Op Den Camp H."/>
            <person name="Overmann J."/>
            <person name="Amann R."/>
            <person name="Jetten M.S.M."/>
            <person name="Mascher T."/>
            <person name="Medema M.H."/>
            <person name="Devos D.P."/>
            <person name="Kaster A.-K."/>
            <person name="Ovreas L."/>
            <person name="Rohde M."/>
            <person name="Galperin M.Y."/>
            <person name="Jogler C."/>
        </authorList>
    </citation>
    <scope>NUCLEOTIDE SEQUENCE [LARGE SCALE GENOMIC DNA]</scope>
    <source>
        <strain evidence="11 12">Poly59</strain>
    </source>
</reference>
<evidence type="ECO:0000259" key="10">
    <source>
        <dbReference type="PROSITE" id="PS50263"/>
    </source>
</evidence>
<keyword evidence="12" id="KW-1185">Reference proteome</keyword>
<dbReference type="Gene3D" id="3.60.110.10">
    <property type="entry name" value="Carbon-nitrogen hydrolase"/>
    <property type="match status" value="1"/>
</dbReference>
<evidence type="ECO:0000256" key="9">
    <source>
        <dbReference type="HAMAP-Rule" id="MF_01148"/>
    </source>
</evidence>
<protein>
    <recommendedName>
        <fullName evidence="9">Apolipoprotein N-acyltransferase</fullName>
        <shortName evidence="9">ALP N-acyltransferase</shortName>
        <ecNumber evidence="9">2.3.1.269</ecNumber>
    </recommendedName>
</protein>
<accession>A0A5C6EGP7</accession>
<comment type="caution">
    <text evidence="11">The sequence shown here is derived from an EMBL/GenBank/DDBJ whole genome shotgun (WGS) entry which is preliminary data.</text>
</comment>
<dbReference type="SUPFAM" id="SSF56317">
    <property type="entry name" value="Carbon-nitrogen hydrolase"/>
    <property type="match status" value="1"/>
</dbReference>
<dbReference type="GO" id="GO:0005886">
    <property type="term" value="C:plasma membrane"/>
    <property type="evidence" value="ECO:0007669"/>
    <property type="project" value="UniProtKB-SubCell"/>
</dbReference>
<gene>
    <name evidence="11" type="primary">lnt_2</name>
    <name evidence="9" type="synonym">lnt</name>
    <name evidence="11" type="ORF">Poly59_53610</name>
</gene>
<feature type="transmembrane region" description="Helical" evidence="9">
    <location>
        <begin position="59"/>
        <end position="78"/>
    </location>
</feature>
<evidence type="ECO:0000256" key="7">
    <source>
        <dbReference type="ARBA" id="ARBA00023136"/>
    </source>
</evidence>
<dbReference type="EC" id="2.3.1.269" evidence="9"/>
<evidence type="ECO:0000256" key="5">
    <source>
        <dbReference type="ARBA" id="ARBA00022692"/>
    </source>
</evidence>
<feature type="transmembrane region" description="Helical" evidence="9">
    <location>
        <begin position="193"/>
        <end position="213"/>
    </location>
</feature>
<evidence type="ECO:0000256" key="6">
    <source>
        <dbReference type="ARBA" id="ARBA00022989"/>
    </source>
</evidence>
<dbReference type="RefSeq" id="WP_146536956.1">
    <property type="nucleotide sequence ID" value="NZ_SJPX01000006.1"/>
</dbReference>
<comment type="function">
    <text evidence="9">Catalyzes the phospholipid dependent N-acylation of the N-terminal cysteine of apolipoprotein, the last step in lipoprotein maturation.</text>
</comment>
<evidence type="ECO:0000256" key="4">
    <source>
        <dbReference type="ARBA" id="ARBA00022679"/>
    </source>
</evidence>
<feature type="transmembrane region" description="Helical" evidence="9">
    <location>
        <begin position="84"/>
        <end position="103"/>
    </location>
</feature>
<comment type="catalytic activity">
    <reaction evidence="9">
        <text>N-terminal S-1,2-diacyl-sn-glyceryl-L-cysteinyl-[lipoprotein] + a glycerophospholipid = N-acyl-S-1,2-diacyl-sn-glyceryl-L-cysteinyl-[lipoprotein] + a 2-acyl-sn-glycero-3-phospholipid + H(+)</text>
        <dbReference type="Rhea" id="RHEA:48228"/>
        <dbReference type="Rhea" id="RHEA-COMP:14681"/>
        <dbReference type="Rhea" id="RHEA-COMP:14684"/>
        <dbReference type="ChEBI" id="CHEBI:15378"/>
        <dbReference type="ChEBI" id="CHEBI:136912"/>
        <dbReference type="ChEBI" id="CHEBI:140656"/>
        <dbReference type="ChEBI" id="CHEBI:140657"/>
        <dbReference type="ChEBI" id="CHEBI:140660"/>
        <dbReference type="EC" id="2.3.1.269"/>
    </reaction>
</comment>
<feature type="transmembrane region" description="Helical" evidence="9">
    <location>
        <begin position="160"/>
        <end position="181"/>
    </location>
</feature>
<keyword evidence="7 9" id="KW-0472">Membrane</keyword>
<comment type="subcellular location">
    <subcellularLocation>
        <location evidence="1 9">Cell membrane</location>
        <topology evidence="1 9">Multi-pass membrane protein</topology>
    </subcellularLocation>
</comment>
<keyword evidence="3 9" id="KW-1003">Cell membrane</keyword>
<dbReference type="PANTHER" id="PTHR38686">
    <property type="entry name" value="APOLIPOPROTEIN N-ACYLTRANSFERASE"/>
    <property type="match status" value="1"/>
</dbReference>
<dbReference type="OrthoDB" id="9804277at2"/>
<comment type="similarity">
    <text evidence="2 9">Belongs to the CN hydrolase family. Apolipoprotein N-acyltransferase subfamily.</text>
</comment>
<keyword evidence="6 9" id="KW-1133">Transmembrane helix</keyword>
<evidence type="ECO:0000256" key="1">
    <source>
        <dbReference type="ARBA" id="ARBA00004651"/>
    </source>
</evidence>
<dbReference type="PROSITE" id="PS50263">
    <property type="entry name" value="CN_HYDROLASE"/>
    <property type="match status" value="1"/>
</dbReference>
<dbReference type="AlphaFoldDB" id="A0A5C6EGP7"/>
<dbReference type="InterPro" id="IPR003010">
    <property type="entry name" value="C-N_Hydrolase"/>
</dbReference>
<dbReference type="Pfam" id="PF20154">
    <property type="entry name" value="LNT_N"/>
    <property type="match status" value="1"/>
</dbReference>
<feature type="transmembrane region" description="Helical" evidence="9">
    <location>
        <begin position="110"/>
        <end position="128"/>
    </location>
</feature>
<name>A0A5C6EGP7_9BACT</name>